<dbReference type="OrthoDB" id="10250817at2759"/>
<dbReference type="AlphaFoldDB" id="A0A813QSJ7"/>
<dbReference type="PANTHER" id="PTHR11564:SF5">
    <property type="entry name" value="SIGNAL RECOGNITION PARTICLE SUBUNIT SRP54"/>
    <property type="match status" value="1"/>
</dbReference>
<dbReference type="InterPro" id="IPR036891">
    <property type="entry name" value="Signal_recog_part_SRP54_M_sf"/>
</dbReference>
<gene>
    <name evidence="2" type="ORF">OXX778_LOCUS5045</name>
</gene>
<proteinExistence type="predicted"/>
<name>A0A813QSJ7_9BILA</name>
<accession>A0A813QSJ7</accession>
<dbReference type="GO" id="GO:0005829">
    <property type="term" value="C:cytosol"/>
    <property type="evidence" value="ECO:0007669"/>
    <property type="project" value="TreeGrafter"/>
</dbReference>
<dbReference type="Pfam" id="PF02978">
    <property type="entry name" value="SRP_SPB"/>
    <property type="match status" value="1"/>
</dbReference>
<dbReference type="InterPro" id="IPR022941">
    <property type="entry name" value="SRP54"/>
</dbReference>
<dbReference type="GO" id="GO:0005525">
    <property type="term" value="F:GTP binding"/>
    <property type="evidence" value="ECO:0007669"/>
    <property type="project" value="InterPro"/>
</dbReference>
<dbReference type="SUPFAM" id="SSF47446">
    <property type="entry name" value="Signal peptide-binding domain"/>
    <property type="match status" value="1"/>
</dbReference>
<feature type="domain" description="Signal recognition particle SRP54 subunit M-domain" evidence="1">
    <location>
        <begin position="1"/>
        <end position="82"/>
    </location>
</feature>
<evidence type="ECO:0000259" key="1">
    <source>
        <dbReference type="Pfam" id="PF02978"/>
    </source>
</evidence>
<comment type="caution">
    <text evidence="2">The sequence shown here is derived from an EMBL/GenBank/DDBJ whole genome shotgun (WGS) entry which is preliminary data.</text>
</comment>
<dbReference type="Gene3D" id="1.10.260.30">
    <property type="entry name" value="Signal recognition particle, SRP54 subunit, M-domain"/>
    <property type="match status" value="1"/>
</dbReference>
<organism evidence="2 3">
    <name type="scientific">Brachionus calyciflorus</name>
    <dbReference type="NCBI Taxonomy" id="104777"/>
    <lineage>
        <taxon>Eukaryota</taxon>
        <taxon>Metazoa</taxon>
        <taxon>Spiralia</taxon>
        <taxon>Gnathifera</taxon>
        <taxon>Rotifera</taxon>
        <taxon>Eurotatoria</taxon>
        <taxon>Monogononta</taxon>
        <taxon>Pseudotrocha</taxon>
        <taxon>Ploima</taxon>
        <taxon>Brachionidae</taxon>
        <taxon>Brachionus</taxon>
    </lineage>
</organism>
<dbReference type="GO" id="GO:0005786">
    <property type="term" value="C:signal recognition particle, endoplasmic reticulum targeting"/>
    <property type="evidence" value="ECO:0007669"/>
    <property type="project" value="TreeGrafter"/>
</dbReference>
<dbReference type="GO" id="GO:0008312">
    <property type="term" value="F:7S RNA binding"/>
    <property type="evidence" value="ECO:0007669"/>
    <property type="project" value="InterPro"/>
</dbReference>
<dbReference type="EMBL" id="CAJNOC010000530">
    <property type="protein sequence ID" value="CAF0772811.1"/>
    <property type="molecule type" value="Genomic_DNA"/>
</dbReference>
<dbReference type="GO" id="GO:0003924">
    <property type="term" value="F:GTPase activity"/>
    <property type="evidence" value="ECO:0007669"/>
    <property type="project" value="InterPro"/>
</dbReference>
<dbReference type="Proteomes" id="UP000663879">
    <property type="component" value="Unassembled WGS sequence"/>
</dbReference>
<sequence>MGMIPGFSTEFLTKGGEKESAARLKRMMCIMDSMNDKELDSLDGAKIFSKNPGRYQRVARGAGVSVKEVQELINQYTKFAQVVKKMGGMKGLFKGGDMPRNMNPSQMSKMQQQISRVIDPRILNQMGGMGGLQNMMKQMQGAGGLGKMFGNMGQ</sequence>
<dbReference type="PANTHER" id="PTHR11564">
    <property type="entry name" value="SIGNAL RECOGNITION PARTICLE 54K PROTEIN SRP54"/>
    <property type="match status" value="1"/>
</dbReference>
<keyword evidence="3" id="KW-1185">Reference proteome</keyword>
<reference evidence="2" key="1">
    <citation type="submission" date="2021-02" db="EMBL/GenBank/DDBJ databases">
        <authorList>
            <person name="Nowell W R."/>
        </authorList>
    </citation>
    <scope>NUCLEOTIDE SEQUENCE</scope>
    <source>
        <strain evidence="2">Ploen Becks lab</strain>
    </source>
</reference>
<dbReference type="InterPro" id="IPR004125">
    <property type="entry name" value="Signal_recog_particle_SRP54_M"/>
</dbReference>
<evidence type="ECO:0000313" key="2">
    <source>
        <dbReference type="EMBL" id="CAF0772811.1"/>
    </source>
</evidence>
<dbReference type="GO" id="GO:0006616">
    <property type="term" value="P:SRP-dependent cotranslational protein targeting to membrane, translocation"/>
    <property type="evidence" value="ECO:0007669"/>
    <property type="project" value="TreeGrafter"/>
</dbReference>
<dbReference type="GO" id="GO:0030942">
    <property type="term" value="F:endoplasmic reticulum signal peptide binding"/>
    <property type="evidence" value="ECO:0007669"/>
    <property type="project" value="TreeGrafter"/>
</dbReference>
<evidence type="ECO:0000313" key="3">
    <source>
        <dbReference type="Proteomes" id="UP000663879"/>
    </source>
</evidence>
<protein>
    <recommendedName>
        <fullName evidence="1">Signal recognition particle SRP54 subunit M-domain domain-containing protein</fullName>
    </recommendedName>
</protein>